<reference evidence="2" key="1">
    <citation type="submission" date="2019-12" db="EMBL/GenBank/DDBJ databases">
        <title>Clostridiaceae gen. nov. sp. nov., isolated from sediment in Xinjiang, China.</title>
        <authorList>
            <person name="Zhang R."/>
        </authorList>
    </citation>
    <scope>NUCLEOTIDE SEQUENCE</scope>
    <source>
        <strain evidence="2">D2Q-11</strain>
    </source>
</reference>
<keyword evidence="3" id="KW-1185">Reference proteome</keyword>
<name>A0A942ZAV9_9FIRM</name>
<feature type="coiled-coil region" evidence="1">
    <location>
        <begin position="409"/>
        <end position="436"/>
    </location>
</feature>
<protein>
    <submittedName>
        <fullName evidence="2">Uncharacterized protein</fullName>
    </submittedName>
</protein>
<dbReference type="EMBL" id="WSFT01000053">
    <property type="protein sequence ID" value="MBS4540155.1"/>
    <property type="molecule type" value="Genomic_DNA"/>
</dbReference>
<keyword evidence="1" id="KW-0175">Coiled coil</keyword>
<dbReference type="AlphaFoldDB" id="A0A942ZAV9"/>
<organism evidence="2 3">
    <name type="scientific">Anaeromonas frigoriresistens</name>
    <dbReference type="NCBI Taxonomy" id="2683708"/>
    <lineage>
        <taxon>Bacteria</taxon>
        <taxon>Bacillati</taxon>
        <taxon>Bacillota</taxon>
        <taxon>Tissierellia</taxon>
        <taxon>Tissierellales</taxon>
        <taxon>Thermohalobacteraceae</taxon>
        <taxon>Anaeromonas</taxon>
    </lineage>
</organism>
<comment type="caution">
    <text evidence="2">The sequence shown here is derived from an EMBL/GenBank/DDBJ whole genome shotgun (WGS) entry which is preliminary data.</text>
</comment>
<gene>
    <name evidence="2" type="ORF">GOQ27_16875</name>
</gene>
<dbReference type="Proteomes" id="UP000724672">
    <property type="component" value="Unassembled WGS sequence"/>
</dbReference>
<proteinExistence type="predicted"/>
<evidence type="ECO:0000313" key="3">
    <source>
        <dbReference type="Proteomes" id="UP000724672"/>
    </source>
</evidence>
<accession>A0A942ZAV9</accession>
<sequence>MSLLKNPSYLLTDSFNNIYHILYKDNTLISIIYDKSRGGNEERKLFENCNEHFFATIDKKNNIYIICQELNEKKVYLLVYNNGQWSKTVVEDKEKQKIYEPKIVHIGDNVHIFYLKRNNENIDNYDFIHIVVSKNIILNNKLFHIKTNGILSPYSINKYKNGVLITYISSEEYYHKIILRYFDINTNEIMEEVITNNDEYEKFYLDSLIINNTTLLITYCGKEAGNYKVICDYIALNDTIPKLEARAVLSNASNCIYPTLVYDENDLWVIWHEYQGIMSSVKRSNSKVFTGPYLWNNSKGKDILRYGYVSNNRNIKKRYKLNYSFGMAPPNVSFIGFGNLNDVKEVPLKKKSEDGGDYEDMTEKNNHDEYVKPQRYYEKDVAGYDDNFEEYKRDIEENKRLLGKLLQSTIKEKDMYKELTERIENLESKIKSNSILEKDESYKNLKQRVQDIEDYLSRRRRNGIFGPRG</sequence>
<evidence type="ECO:0000313" key="2">
    <source>
        <dbReference type="EMBL" id="MBS4540155.1"/>
    </source>
</evidence>
<dbReference type="RefSeq" id="WP_203368043.1">
    <property type="nucleotide sequence ID" value="NZ_WSFT01000053.1"/>
</dbReference>
<evidence type="ECO:0000256" key="1">
    <source>
        <dbReference type="SAM" id="Coils"/>
    </source>
</evidence>